<keyword evidence="11 15" id="KW-0067">ATP-binding</keyword>
<dbReference type="InterPro" id="IPR015864">
    <property type="entry name" value="FAD_synthase"/>
</dbReference>
<dbReference type="EC" id="2.7.1.26" evidence="15"/>
<keyword evidence="5 15" id="KW-0288">FMN</keyword>
<evidence type="ECO:0000313" key="17">
    <source>
        <dbReference type="EMBL" id="SER49863.1"/>
    </source>
</evidence>
<keyword evidence="4 15" id="KW-0285">Flavoprotein</keyword>
<dbReference type="RefSeq" id="WP_091966691.1">
    <property type="nucleotide sequence ID" value="NZ_FOGZ01000001.1"/>
</dbReference>
<feature type="domain" description="Riboflavin kinase" evidence="16">
    <location>
        <begin position="173"/>
        <end position="302"/>
    </location>
</feature>
<keyword evidence="6 15" id="KW-0808">Transferase</keyword>
<dbReference type="EC" id="2.7.7.2" evidence="15"/>
<evidence type="ECO:0000313" key="18">
    <source>
        <dbReference type="Proteomes" id="UP000198815"/>
    </source>
</evidence>
<dbReference type="NCBIfam" id="NF004160">
    <property type="entry name" value="PRK05627.1-3"/>
    <property type="match status" value="1"/>
</dbReference>
<reference evidence="17 18" key="1">
    <citation type="submission" date="2016-10" db="EMBL/GenBank/DDBJ databases">
        <authorList>
            <person name="de Groot N.N."/>
        </authorList>
    </citation>
    <scope>NUCLEOTIDE SEQUENCE [LARGE SCALE GENOMIC DNA]</scope>
    <source>
        <strain evidence="17 18">DSM 16859</strain>
    </source>
</reference>
<protein>
    <recommendedName>
        <fullName evidence="15">Riboflavin biosynthesis protein</fullName>
    </recommendedName>
    <domain>
        <recommendedName>
            <fullName evidence="15">Riboflavin kinase</fullName>
            <ecNumber evidence="15">2.7.1.26</ecNumber>
        </recommendedName>
        <alternativeName>
            <fullName evidence="15">Flavokinase</fullName>
        </alternativeName>
    </domain>
    <domain>
        <recommendedName>
            <fullName evidence="15">FMN adenylyltransferase</fullName>
            <ecNumber evidence="15">2.7.7.2</ecNumber>
        </recommendedName>
        <alternativeName>
            <fullName evidence="15">FAD pyrophosphorylase</fullName>
        </alternativeName>
        <alternativeName>
            <fullName evidence="15">FAD synthase</fullName>
        </alternativeName>
    </domain>
</protein>
<name>A0A1H9PQL9_9ACTN</name>
<dbReference type="InterPro" id="IPR015865">
    <property type="entry name" value="Riboflavin_kinase_bac/euk"/>
</dbReference>
<evidence type="ECO:0000256" key="6">
    <source>
        <dbReference type="ARBA" id="ARBA00022679"/>
    </source>
</evidence>
<dbReference type="Proteomes" id="UP000198815">
    <property type="component" value="Unassembled WGS sequence"/>
</dbReference>
<sequence length="309" mass="33478">MPRSVVVIGNFDGVHRGHQVLLAKAVGLAEELGEAGPALPVIAVTLWPHPMTVLAPDRAPRLLCTLEERIELLKRYGANQVRVVQFNREVTAWSPAHFVDTVLRPLDPAAVVVGSNFTFGRGARGNPAVLRELLGPQIPVIDLDLLEISERPSSSSLIRTALDEGDVGLAARHLGRWFRLSGVVLLGDQRGRSLGFPTANLPVFHDLACPADGVYAGWLTVLEDTPAQPLPAAVSVGTNPTFDGVERRVESYVLDRTDLQLYGVRIAVDFVSQLRGQLRFGDVQELVAQMDRDVEQTRAVLSGAQLGSV</sequence>
<dbReference type="PANTHER" id="PTHR22749">
    <property type="entry name" value="RIBOFLAVIN KINASE/FMN ADENYLYLTRANSFERASE"/>
    <property type="match status" value="1"/>
</dbReference>
<proteinExistence type="inferred from homology"/>
<dbReference type="GO" id="GO:0006747">
    <property type="term" value="P:FAD biosynthetic process"/>
    <property type="evidence" value="ECO:0007669"/>
    <property type="project" value="UniProtKB-UniRule"/>
</dbReference>
<evidence type="ECO:0000256" key="12">
    <source>
        <dbReference type="ARBA" id="ARBA00023268"/>
    </source>
</evidence>
<dbReference type="AlphaFoldDB" id="A0A1H9PQL9"/>
<keyword evidence="9 15" id="KW-0418">Kinase</keyword>
<keyword evidence="10 15" id="KW-0274">FAD</keyword>
<dbReference type="InterPro" id="IPR002606">
    <property type="entry name" value="Riboflavin_kinase_bac"/>
</dbReference>
<evidence type="ECO:0000256" key="5">
    <source>
        <dbReference type="ARBA" id="ARBA00022643"/>
    </source>
</evidence>
<dbReference type="NCBIfam" id="TIGR00083">
    <property type="entry name" value="ribF"/>
    <property type="match status" value="1"/>
</dbReference>
<dbReference type="EMBL" id="FOGZ01000001">
    <property type="protein sequence ID" value="SER49863.1"/>
    <property type="molecule type" value="Genomic_DNA"/>
</dbReference>
<evidence type="ECO:0000256" key="1">
    <source>
        <dbReference type="ARBA" id="ARBA00002121"/>
    </source>
</evidence>
<dbReference type="GO" id="GO:0005524">
    <property type="term" value="F:ATP binding"/>
    <property type="evidence" value="ECO:0007669"/>
    <property type="project" value="UniProtKB-UniRule"/>
</dbReference>
<dbReference type="PANTHER" id="PTHR22749:SF6">
    <property type="entry name" value="RIBOFLAVIN KINASE"/>
    <property type="match status" value="1"/>
</dbReference>
<keyword evidence="12" id="KW-0511">Multifunctional enzyme</keyword>
<comment type="similarity">
    <text evidence="15">Belongs to the ribF family.</text>
</comment>
<evidence type="ECO:0000256" key="7">
    <source>
        <dbReference type="ARBA" id="ARBA00022695"/>
    </source>
</evidence>
<dbReference type="GO" id="GO:0003919">
    <property type="term" value="F:FMN adenylyltransferase activity"/>
    <property type="evidence" value="ECO:0007669"/>
    <property type="project" value="UniProtKB-UniRule"/>
</dbReference>
<dbReference type="CDD" id="cd02064">
    <property type="entry name" value="FAD_synthetase_N"/>
    <property type="match status" value="1"/>
</dbReference>
<dbReference type="Gene3D" id="2.40.30.30">
    <property type="entry name" value="Riboflavin kinase-like"/>
    <property type="match status" value="1"/>
</dbReference>
<keyword evidence="8 15" id="KW-0547">Nucleotide-binding</keyword>
<comment type="pathway">
    <text evidence="2 15">Cofactor biosynthesis; FAD biosynthesis; FAD from FMN: step 1/1.</text>
</comment>
<dbReference type="SMART" id="SM00904">
    <property type="entry name" value="Flavokinase"/>
    <property type="match status" value="1"/>
</dbReference>
<evidence type="ECO:0000256" key="3">
    <source>
        <dbReference type="ARBA" id="ARBA00005201"/>
    </source>
</evidence>
<accession>A0A1H9PQL9</accession>
<evidence type="ECO:0000256" key="11">
    <source>
        <dbReference type="ARBA" id="ARBA00022840"/>
    </source>
</evidence>
<dbReference type="GO" id="GO:0009231">
    <property type="term" value="P:riboflavin biosynthetic process"/>
    <property type="evidence" value="ECO:0007669"/>
    <property type="project" value="InterPro"/>
</dbReference>
<dbReference type="SUPFAM" id="SSF52374">
    <property type="entry name" value="Nucleotidylyl transferase"/>
    <property type="match status" value="1"/>
</dbReference>
<evidence type="ECO:0000256" key="2">
    <source>
        <dbReference type="ARBA" id="ARBA00004726"/>
    </source>
</evidence>
<dbReference type="Pfam" id="PF01687">
    <property type="entry name" value="Flavokinase"/>
    <property type="match status" value="1"/>
</dbReference>
<dbReference type="Pfam" id="PF06574">
    <property type="entry name" value="FAD_syn"/>
    <property type="match status" value="1"/>
</dbReference>
<dbReference type="InterPro" id="IPR023465">
    <property type="entry name" value="Riboflavin_kinase_dom_sf"/>
</dbReference>
<comment type="catalytic activity">
    <reaction evidence="13 15">
        <text>riboflavin + ATP = FMN + ADP + H(+)</text>
        <dbReference type="Rhea" id="RHEA:14357"/>
        <dbReference type="ChEBI" id="CHEBI:15378"/>
        <dbReference type="ChEBI" id="CHEBI:30616"/>
        <dbReference type="ChEBI" id="CHEBI:57986"/>
        <dbReference type="ChEBI" id="CHEBI:58210"/>
        <dbReference type="ChEBI" id="CHEBI:456216"/>
        <dbReference type="EC" id="2.7.1.26"/>
    </reaction>
</comment>
<gene>
    <name evidence="17" type="ORF">SAMN05443377_101172</name>
</gene>
<dbReference type="STRING" id="64702.SAMN05443377_101172"/>
<evidence type="ECO:0000256" key="13">
    <source>
        <dbReference type="ARBA" id="ARBA00047880"/>
    </source>
</evidence>
<dbReference type="UniPathway" id="UPA00276">
    <property type="reaction ID" value="UER00406"/>
</dbReference>
<dbReference type="InterPro" id="IPR014729">
    <property type="entry name" value="Rossmann-like_a/b/a_fold"/>
</dbReference>
<evidence type="ECO:0000259" key="16">
    <source>
        <dbReference type="SMART" id="SM00904"/>
    </source>
</evidence>
<dbReference type="OrthoDB" id="9803667at2"/>
<evidence type="ECO:0000256" key="8">
    <source>
        <dbReference type="ARBA" id="ARBA00022741"/>
    </source>
</evidence>
<dbReference type="PIRSF" id="PIRSF004491">
    <property type="entry name" value="FAD_Synth"/>
    <property type="match status" value="1"/>
</dbReference>
<dbReference type="SUPFAM" id="SSF82114">
    <property type="entry name" value="Riboflavin kinase-like"/>
    <property type="match status" value="1"/>
</dbReference>
<evidence type="ECO:0000256" key="4">
    <source>
        <dbReference type="ARBA" id="ARBA00022630"/>
    </source>
</evidence>
<dbReference type="Gene3D" id="3.40.50.620">
    <property type="entry name" value="HUPs"/>
    <property type="match status" value="1"/>
</dbReference>
<evidence type="ECO:0000256" key="10">
    <source>
        <dbReference type="ARBA" id="ARBA00022827"/>
    </source>
</evidence>
<dbReference type="FunFam" id="2.40.30.30:FF:000003">
    <property type="entry name" value="Riboflavin biosynthesis protein"/>
    <property type="match status" value="1"/>
</dbReference>
<keyword evidence="18" id="KW-1185">Reference proteome</keyword>
<comment type="function">
    <text evidence="1">Catalyzes the phosphorylation of riboflavin to FMN followed by the adenylation of FMN to FAD.</text>
</comment>
<comment type="pathway">
    <text evidence="3 15">Cofactor biosynthesis; FMN biosynthesis; FMN from riboflavin (ATP route): step 1/1.</text>
</comment>
<keyword evidence="7 15" id="KW-0548">Nucleotidyltransferase</keyword>
<dbReference type="GO" id="GO:0008531">
    <property type="term" value="F:riboflavin kinase activity"/>
    <property type="evidence" value="ECO:0007669"/>
    <property type="project" value="UniProtKB-UniRule"/>
</dbReference>
<evidence type="ECO:0000256" key="14">
    <source>
        <dbReference type="ARBA" id="ARBA00049494"/>
    </source>
</evidence>
<evidence type="ECO:0000256" key="15">
    <source>
        <dbReference type="PIRNR" id="PIRNR004491"/>
    </source>
</evidence>
<dbReference type="InterPro" id="IPR023468">
    <property type="entry name" value="Riboflavin_kinase"/>
</dbReference>
<evidence type="ECO:0000256" key="9">
    <source>
        <dbReference type="ARBA" id="ARBA00022777"/>
    </source>
</evidence>
<dbReference type="GO" id="GO:0009398">
    <property type="term" value="P:FMN biosynthetic process"/>
    <property type="evidence" value="ECO:0007669"/>
    <property type="project" value="UniProtKB-UniRule"/>
</dbReference>
<dbReference type="UniPathway" id="UPA00277">
    <property type="reaction ID" value="UER00407"/>
</dbReference>
<organism evidence="17 18">
    <name type="scientific">Propionibacterium cyclohexanicum</name>
    <dbReference type="NCBI Taxonomy" id="64702"/>
    <lineage>
        <taxon>Bacteria</taxon>
        <taxon>Bacillati</taxon>
        <taxon>Actinomycetota</taxon>
        <taxon>Actinomycetes</taxon>
        <taxon>Propionibacteriales</taxon>
        <taxon>Propionibacteriaceae</taxon>
        <taxon>Propionibacterium</taxon>
    </lineage>
</organism>
<comment type="catalytic activity">
    <reaction evidence="14 15">
        <text>FMN + ATP + H(+) = FAD + diphosphate</text>
        <dbReference type="Rhea" id="RHEA:17237"/>
        <dbReference type="ChEBI" id="CHEBI:15378"/>
        <dbReference type="ChEBI" id="CHEBI:30616"/>
        <dbReference type="ChEBI" id="CHEBI:33019"/>
        <dbReference type="ChEBI" id="CHEBI:57692"/>
        <dbReference type="ChEBI" id="CHEBI:58210"/>
        <dbReference type="EC" id="2.7.7.2"/>
    </reaction>
</comment>